<dbReference type="PANTHER" id="PTHR42724:SF1">
    <property type="entry name" value="TETRAACYLDISACCHARIDE 4'-KINASE, MITOCHONDRIAL-RELATED"/>
    <property type="match status" value="1"/>
</dbReference>
<dbReference type="GO" id="GO:0009029">
    <property type="term" value="F:lipid-A 4'-kinase activity"/>
    <property type="evidence" value="ECO:0007669"/>
    <property type="project" value="UniProtKB-EC"/>
</dbReference>
<dbReference type="InterPro" id="IPR003758">
    <property type="entry name" value="LpxK"/>
</dbReference>
<sequence length="331" mass="36047">MSLEQRINAAWYGRPGWLLLLLPLTFLFRFVAALRRKLITPQSCGAPVIVVGNISVGGSGKTPVVLALANFCRDRAYRVGIVSRGYGGRAPHYPFKLESNTEPGIAGDEPCLIARRSGLPVVVAPDRVAAAKLLVEQYNCNLIISDDGLQHYRLARDIEVLLVDGQRGFGNGYCLPVGPLREPVSRASSVDLTVVNGGSASLSGHTMLLAGDTAVNISSGENSGESRCLTDWPQTSRRVHAVAGIGNPSRFFDALRSKGFDVIEHPFADHHIYSESDLQFADDFAVIMTEKDAVKCARFTLKNTWMLPVDADIDDAFYLAFSSLLERLPRS</sequence>
<keyword evidence="6 13" id="KW-0441">Lipid A biosynthesis</keyword>
<dbReference type="PANTHER" id="PTHR42724">
    <property type="entry name" value="TETRAACYLDISACCHARIDE 4'-KINASE"/>
    <property type="match status" value="1"/>
</dbReference>
<evidence type="ECO:0000256" key="8">
    <source>
        <dbReference type="ARBA" id="ARBA00022741"/>
    </source>
</evidence>
<evidence type="ECO:0000256" key="2">
    <source>
        <dbReference type="ARBA" id="ARBA00004870"/>
    </source>
</evidence>
<evidence type="ECO:0000256" key="9">
    <source>
        <dbReference type="ARBA" id="ARBA00022777"/>
    </source>
</evidence>
<evidence type="ECO:0000256" key="12">
    <source>
        <dbReference type="ARBA" id="ARBA00029757"/>
    </source>
</evidence>
<dbReference type="HAMAP" id="MF_00409">
    <property type="entry name" value="LpxK"/>
    <property type="match status" value="1"/>
</dbReference>
<keyword evidence="7 13" id="KW-0808">Transferase</keyword>
<keyword evidence="11 13" id="KW-0443">Lipid metabolism</keyword>
<dbReference type="EMBL" id="JAHWDQ010000003">
    <property type="protein sequence ID" value="MBW2941947.1"/>
    <property type="molecule type" value="Genomic_DNA"/>
</dbReference>
<name>A0ABS6VUF2_9GAMM</name>
<comment type="similarity">
    <text evidence="13">Belongs to the LpxK family.</text>
</comment>
<evidence type="ECO:0000256" key="11">
    <source>
        <dbReference type="ARBA" id="ARBA00023098"/>
    </source>
</evidence>
<protein>
    <recommendedName>
        <fullName evidence="4 13">Tetraacyldisaccharide 4'-kinase</fullName>
        <ecNumber evidence="3 13">2.7.1.130</ecNumber>
    </recommendedName>
    <alternativeName>
        <fullName evidence="12 13">Lipid A 4'-kinase</fullName>
    </alternativeName>
</protein>
<gene>
    <name evidence="13 14" type="primary">lpxK</name>
    <name evidence="14" type="ORF">KXJ70_14225</name>
</gene>
<evidence type="ECO:0000256" key="1">
    <source>
        <dbReference type="ARBA" id="ARBA00002274"/>
    </source>
</evidence>
<feature type="binding site" evidence="13">
    <location>
        <begin position="55"/>
        <end position="62"/>
    </location>
    <ligand>
        <name>ATP</name>
        <dbReference type="ChEBI" id="CHEBI:30616"/>
    </ligand>
</feature>
<comment type="catalytic activity">
    <reaction evidence="13">
        <text>a lipid A disaccharide + ATP = a lipid IVA + ADP + H(+)</text>
        <dbReference type="Rhea" id="RHEA:67840"/>
        <dbReference type="ChEBI" id="CHEBI:15378"/>
        <dbReference type="ChEBI" id="CHEBI:30616"/>
        <dbReference type="ChEBI" id="CHEBI:176343"/>
        <dbReference type="ChEBI" id="CHEBI:176425"/>
        <dbReference type="ChEBI" id="CHEBI:456216"/>
        <dbReference type="EC" id="2.7.1.130"/>
    </reaction>
</comment>
<dbReference type="EC" id="2.7.1.130" evidence="3 13"/>
<comment type="caution">
    <text evidence="14">The sequence shown here is derived from an EMBL/GenBank/DDBJ whole genome shotgun (WGS) entry which is preliminary data.</text>
</comment>
<evidence type="ECO:0000256" key="3">
    <source>
        <dbReference type="ARBA" id="ARBA00012071"/>
    </source>
</evidence>
<proteinExistence type="inferred from homology"/>
<reference evidence="14" key="1">
    <citation type="submission" date="2021-07" db="EMBL/GenBank/DDBJ databases">
        <title>Zhongshania sp. CAU 1632 isolated from seawater.</title>
        <authorList>
            <person name="Kim W."/>
        </authorList>
    </citation>
    <scope>NUCLEOTIDE SEQUENCE</scope>
    <source>
        <strain evidence="14">CAU 1632</strain>
    </source>
</reference>
<keyword evidence="8 13" id="KW-0547">Nucleotide-binding</keyword>
<evidence type="ECO:0000256" key="4">
    <source>
        <dbReference type="ARBA" id="ARBA00016436"/>
    </source>
</evidence>
<keyword evidence="5 13" id="KW-0444">Lipid biosynthesis</keyword>
<dbReference type="Proteomes" id="UP001166291">
    <property type="component" value="Unassembled WGS sequence"/>
</dbReference>
<keyword evidence="10 13" id="KW-0067">ATP-binding</keyword>
<evidence type="ECO:0000313" key="15">
    <source>
        <dbReference type="Proteomes" id="UP001166291"/>
    </source>
</evidence>
<evidence type="ECO:0000313" key="14">
    <source>
        <dbReference type="EMBL" id="MBW2941947.1"/>
    </source>
</evidence>
<comment type="function">
    <text evidence="1 13">Transfers the gamma-phosphate of ATP to the 4'-position of a tetraacyldisaccharide 1-phosphate intermediate (termed DS-1-P) to form tetraacyldisaccharide 1,4'-bis-phosphate (lipid IVA).</text>
</comment>
<keyword evidence="9 13" id="KW-0418">Kinase</keyword>
<accession>A0ABS6VUF2</accession>
<evidence type="ECO:0000256" key="5">
    <source>
        <dbReference type="ARBA" id="ARBA00022516"/>
    </source>
</evidence>
<dbReference type="NCBIfam" id="TIGR00682">
    <property type="entry name" value="lpxK"/>
    <property type="match status" value="1"/>
</dbReference>
<dbReference type="RefSeq" id="WP_219044164.1">
    <property type="nucleotide sequence ID" value="NZ_JAHWDQ010000003.1"/>
</dbReference>
<evidence type="ECO:0000256" key="6">
    <source>
        <dbReference type="ARBA" id="ARBA00022556"/>
    </source>
</evidence>
<keyword evidence="15" id="KW-1185">Reference proteome</keyword>
<comment type="pathway">
    <text evidence="2 13">Glycolipid biosynthesis; lipid IV(A) biosynthesis; lipid IV(A) from (3R)-3-hydroxytetradecanoyl-[acyl-carrier-protein] and UDP-N-acetyl-alpha-D-glucosamine: step 6/6.</text>
</comment>
<evidence type="ECO:0000256" key="13">
    <source>
        <dbReference type="HAMAP-Rule" id="MF_00409"/>
    </source>
</evidence>
<evidence type="ECO:0000256" key="7">
    <source>
        <dbReference type="ARBA" id="ARBA00022679"/>
    </source>
</evidence>
<evidence type="ECO:0000256" key="10">
    <source>
        <dbReference type="ARBA" id="ARBA00022840"/>
    </source>
</evidence>
<dbReference type="Pfam" id="PF02606">
    <property type="entry name" value="LpxK"/>
    <property type="match status" value="1"/>
</dbReference>
<organism evidence="14 15">
    <name type="scientific">Zhongshania aquimaris</name>
    <dbReference type="NCBI Taxonomy" id="2857107"/>
    <lineage>
        <taxon>Bacteria</taxon>
        <taxon>Pseudomonadati</taxon>
        <taxon>Pseudomonadota</taxon>
        <taxon>Gammaproteobacteria</taxon>
        <taxon>Cellvibrionales</taxon>
        <taxon>Spongiibacteraceae</taxon>
        <taxon>Zhongshania</taxon>
    </lineage>
</organism>